<dbReference type="SMART" id="SM01111">
    <property type="entry name" value="CVNH"/>
    <property type="match status" value="1"/>
</dbReference>
<dbReference type="Proteomes" id="UP000007129">
    <property type="component" value="Unassembled WGS sequence"/>
</dbReference>
<dbReference type="AlphaFoldDB" id="K2SKL4"/>
<proteinExistence type="predicted"/>
<sequence length="429" mass="48636">MSFTKTSRSISVTSDFLLTAECQAIGGEWKRSFLQLDKALGNADGEFRVESQDFSRSASDVVLREETGSTILHARLRRRDQSWREASFNLDAIVANRNGVLCVDTSYTRPPSEAVTCSSLEKLVADCRQTADDLKKQVYDQLAQEASAASQSVSTAFKGIQQMQEVLSDGGAYAYNQHFQQESEHLRFLLRDAVSQWSRMEDAMGAASQKVKQFQDADLQSVTAEIEAAEKRIAEEVYAAKLKQKEARDHLETLCKQIGQHQEEHKNALDQRHDAWARTVGFSIASVVVPFVFIPLAVNASKEREERHKDVCEIEGRRKEASCLRDRLDGLQIGLERTLEAATESIQNCERLRAQVRGIPEELRRFEERIHQKKRMLTEFSQSLHDAETDGVMAFQYSETLQEGREIIEELLRVKKDFDPANLGNLLQM</sequence>
<dbReference type="InterPro" id="IPR036673">
    <property type="entry name" value="Cyanovirin-N_sf"/>
</dbReference>
<dbReference type="STRING" id="1126212.K2SKL4"/>
<feature type="coiled-coil region" evidence="1">
    <location>
        <begin position="212"/>
        <end position="271"/>
    </location>
</feature>
<dbReference type="VEuPathDB" id="FungiDB:MPH_05406"/>
<accession>K2SKL4</accession>
<dbReference type="HOGENOM" id="CLU_799240_0_0_1"/>
<comment type="caution">
    <text evidence="3">The sequence shown here is derived from an EMBL/GenBank/DDBJ whole genome shotgun (WGS) entry which is preliminary data.</text>
</comment>
<reference evidence="3 4" key="1">
    <citation type="journal article" date="2012" name="BMC Genomics">
        <title>Tools to kill: Genome of one of the most destructive plant pathogenic fungi Macrophomina phaseolina.</title>
        <authorList>
            <person name="Islam M.S."/>
            <person name="Haque M.S."/>
            <person name="Islam M.M."/>
            <person name="Emdad E.M."/>
            <person name="Halim A."/>
            <person name="Hossen Q.M.M."/>
            <person name="Hossain M.Z."/>
            <person name="Ahmed B."/>
            <person name="Rahim S."/>
            <person name="Rahman M.S."/>
            <person name="Alam M.M."/>
            <person name="Hou S."/>
            <person name="Wan X."/>
            <person name="Saito J.A."/>
            <person name="Alam M."/>
        </authorList>
    </citation>
    <scope>NUCLEOTIDE SEQUENCE [LARGE SCALE GENOMIC DNA]</scope>
    <source>
        <strain evidence="3 4">MS6</strain>
    </source>
</reference>
<dbReference type="OrthoDB" id="2441380at2759"/>
<dbReference type="Pfam" id="PF08881">
    <property type="entry name" value="CVNH"/>
    <property type="match status" value="1"/>
</dbReference>
<dbReference type="SUPFAM" id="SSF51322">
    <property type="entry name" value="Cyanovirin-N"/>
    <property type="match status" value="1"/>
</dbReference>
<feature type="domain" description="Cyanovirin-N" evidence="2">
    <location>
        <begin position="2"/>
        <end position="103"/>
    </location>
</feature>
<evidence type="ECO:0000259" key="2">
    <source>
        <dbReference type="SMART" id="SM01111"/>
    </source>
</evidence>
<dbReference type="PANTHER" id="PTHR42076">
    <property type="entry name" value="CYANOVIRIN-N HOMOLOG"/>
    <property type="match status" value="1"/>
</dbReference>
<evidence type="ECO:0000313" key="3">
    <source>
        <dbReference type="EMBL" id="EKG17340.1"/>
    </source>
</evidence>
<organism evidence="3 4">
    <name type="scientific">Macrophomina phaseolina (strain MS6)</name>
    <name type="common">Charcoal rot fungus</name>
    <dbReference type="NCBI Taxonomy" id="1126212"/>
    <lineage>
        <taxon>Eukaryota</taxon>
        <taxon>Fungi</taxon>
        <taxon>Dikarya</taxon>
        <taxon>Ascomycota</taxon>
        <taxon>Pezizomycotina</taxon>
        <taxon>Dothideomycetes</taxon>
        <taxon>Dothideomycetes incertae sedis</taxon>
        <taxon>Botryosphaeriales</taxon>
        <taxon>Botryosphaeriaceae</taxon>
        <taxon>Macrophomina</taxon>
    </lineage>
</organism>
<dbReference type="EMBL" id="AHHD01000249">
    <property type="protein sequence ID" value="EKG17340.1"/>
    <property type="molecule type" value="Genomic_DNA"/>
</dbReference>
<dbReference type="Gene3D" id="2.30.60.10">
    <property type="entry name" value="Cyanovirin-N"/>
    <property type="match status" value="1"/>
</dbReference>
<protein>
    <submittedName>
        <fullName evidence="3">Cyanovirin-N</fullName>
    </submittedName>
</protein>
<evidence type="ECO:0000313" key="4">
    <source>
        <dbReference type="Proteomes" id="UP000007129"/>
    </source>
</evidence>
<dbReference type="eggNOG" id="ENOG502SE9Z">
    <property type="taxonomic scope" value="Eukaryota"/>
</dbReference>
<keyword evidence="1" id="KW-0175">Coiled coil</keyword>
<evidence type="ECO:0000256" key="1">
    <source>
        <dbReference type="SAM" id="Coils"/>
    </source>
</evidence>
<dbReference type="InParanoid" id="K2SKL4"/>
<dbReference type="PANTHER" id="PTHR42076:SF1">
    <property type="entry name" value="CYANOVIRIN-N DOMAIN-CONTAINING PROTEIN"/>
    <property type="match status" value="1"/>
</dbReference>
<dbReference type="InterPro" id="IPR011058">
    <property type="entry name" value="Cyanovirin-N"/>
</dbReference>
<name>K2SKL4_MACPH</name>
<gene>
    <name evidence="3" type="ORF">MPH_05406</name>
</gene>